<dbReference type="PIRSF" id="PIRSF001491">
    <property type="entry name" value="Ppentomutase"/>
    <property type="match status" value="1"/>
</dbReference>
<proteinExistence type="inferred from homology"/>
<dbReference type="Proteomes" id="UP000323594">
    <property type="component" value="Chromosome"/>
</dbReference>
<gene>
    <name evidence="4" type="primary">deoB</name>
    <name evidence="7" type="ORF">FUT82_12430</name>
</gene>
<keyword evidence="3 4" id="KW-0464">Manganese</keyword>
<keyword evidence="4 7" id="KW-0413">Isomerase</keyword>
<dbReference type="GO" id="GO:0008973">
    <property type="term" value="F:phosphopentomutase activity"/>
    <property type="evidence" value="ECO:0007669"/>
    <property type="project" value="UniProtKB-UniRule"/>
</dbReference>
<feature type="binding site" evidence="4">
    <location>
        <position position="323"/>
    </location>
    <ligand>
        <name>Mn(2+)</name>
        <dbReference type="ChEBI" id="CHEBI:29035"/>
        <label>1</label>
    </ligand>
</feature>
<evidence type="ECO:0000256" key="5">
    <source>
        <dbReference type="NCBIfam" id="TIGR01696"/>
    </source>
</evidence>
<dbReference type="InterPro" id="IPR017850">
    <property type="entry name" value="Alkaline_phosphatase_core_sf"/>
</dbReference>
<comment type="cofactor">
    <cofactor evidence="4">
        <name>Mn(2+)</name>
        <dbReference type="ChEBI" id="CHEBI:29035"/>
    </cofactor>
    <text evidence="4">Binds 2 manganese ions.</text>
</comment>
<evidence type="ECO:0000256" key="1">
    <source>
        <dbReference type="ARBA" id="ARBA00010373"/>
    </source>
</evidence>
<evidence type="ECO:0000256" key="3">
    <source>
        <dbReference type="ARBA" id="ARBA00023211"/>
    </source>
</evidence>
<dbReference type="GO" id="GO:0009117">
    <property type="term" value="P:nucleotide metabolic process"/>
    <property type="evidence" value="ECO:0007669"/>
    <property type="project" value="UniProtKB-UniRule"/>
</dbReference>
<dbReference type="GO" id="GO:0006018">
    <property type="term" value="P:2-deoxyribose 1-phosphate catabolic process"/>
    <property type="evidence" value="ECO:0007669"/>
    <property type="project" value="UniProtKB-UniRule"/>
</dbReference>
<dbReference type="InterPro" id="IPR024052">
    <property type="entry name" value="Phosphopentomutase_DeoB_cap_sf"/>
</dbReference>
<dbReference type="Pfam" id="PF01676">
    <property type="entry name" value="Metalloenzyme"/>
    <property type="match status" value="1"/>
</dbReference>
<comment type="subcellular location">
    <subcellularLocation>
        <location evidence="4">Cytoplasm</location>
    </subcellularLocation>
</comment>
<organism evidence="7 8">
    <name type="scientific">Treponema phagedenis</name>
    <dbReference type="NCBI Taxonomy" id="162"/>
    <lineage>
        <taxon>Bacteria</taxon>
        <taxon>Pseudomonadati</taxon>
        <taxon>Spirochaetota</taxon>
        <taxon>Spirochaetia</taxon>
        <taxon>Spirochaetales</taxon>
        <taxon>Treponemataceae</taxon>
        <taxon>Treponema</taxon>
    </lineage>
</organism>
<evidence type="ECO:0000256" key="4">
    <source>
        <dbReference type="HAMAP-Rule" id="MF_00740"/>
    </source>
</evidence>
<dbReference type="InterPro" id="IPR010045">
    <property type="entry name" value="DeoB"/>
</dbReference>
<sequence>MKRVFLIVMDSFGIGEMPDAWLYKDQGSNTLRSIVASDKYSTPNLESLGLFNIDGVDFKKSHPSPKANFARMAESSAGKDTIIGHWEIAGIISKSPLPTFPEGFPEEFLQEYSKRVGRGILCNQPYSGTKVIADYGQDHIKTGDLIVYTSADSVFQVAGHEEVLGLDELYRCSQLARDMLVGEELGVGRVIARPFTGQYPNFTRTSNRRDYSLAPPRKTILDYLMEAGLETISVGKISDIFSGRSISRSYPSLNNADGMEKVLDLMEKDFKGLCFVNLVDFDMLYGHRNDVDGYAGAASEFDRDLERLMSKMEAEDLVIITADHGCDPKTPSTDHSREYVPMLAYSQSIKAGVNLGTRKTFADIGATILEIFGLDGDIAGQSFFKDISIN</sequence>
<name>A0AAE6M909_TREPH</name>
<feature type="binding site" evidence="4">
    <location>
        <position position="324"/>
    </location>
    <ligand>
        <name>Mn(2+)</name>
        <dbReference type="ChEBI" id="CHEBI:29035"/>
        <label>1</label>
    </ligand>
</feature>
<dbReference type="GO" id="GO:0030145">
    <property type="term" value="F:manganese ion binding"/>
    <property type="evidence" value="ECO:0007669"/>
    <property type="project" value="UniProtKB-UniRule"/>
</dbReference>
<evidence type="ECO:0000259" key="6">
    <source>
        <dbReference type="Pfam" id="PF01676"/>
    </source>
</evidence>
<dbReference type="PANTHER" id="PTHR21110:SF0">
    <property type="entry name" value="PHOSPHOPENTOMUTASE"/>
    <property type="match status" value="1"/>
</dbReference>
<evidence type="ECO:0000256" key="2">
    <source>
        <dbReference type="ARBA" id="ARBA00022723"/>
    </source>
</evidence>
<comment type="catalytic activity">
    <reaction evidence="4">
        <text>alpha-D-ribose 1-phosphate = D-ribose 5-phosphate</text>
        <dbReference type="Rhea" id="RHEA:18793"/>
        <dbReference type="ChEBI" id="CHEBI:57720"/>
        <dbReference type="ChEBI" id="CHEBI:78346"/>
        <dbReference type="EC" id="5.4.2.7"/>
    </reaction>
</comment>
<protein>
    <recommendedName>
        <fullName evidence="4 5">Phosphopentomutase</fullName>
        <ecNumber evidence="4 5">5.4.2.7</ecNumber>
    </recommendedName>
    <alternativeName>
        <fullName evidence="4">Phosphodeoxyribomutase</fullName>
    </alternativeName>
</protein>
<evidence type="ECO:0000313" key="8">
    <source>
        <dbReference type="Proteomes" id="UP000323594"/>
    </source>
</evidence>
<dbReference type="CDD" id="cd16009">
    <property type="entry name" value="PPM"/>
    <property type="match status" value="1"/>
</dbReference>
<reference evidence="7 8" key="1">
    <citation type="submission" date="2019-08" db="EMBL/GenBank/DDBJ databases">
        <authorList>
            <person name="Kuhnert P."/>
        </authorList>
    </citation>
    <scope>NUCLEOTIDE SEQUENCE [LARGE SCALE GENOMIC DNA]</scope>
    <source>
        <strain evidence="7 8">B36.5</strain>
    </source>
</reference>
<dbReference type="Gene3D" id="3.30.70.1250">
    <property type="entry name" value="Phosphopentomutase"/>
    <property type="match status" value="1"/>
</dbReference>
<dbReference type="Gene3D" id="3.40.720.10">
    <property type="entry name" value="Alkaline Phosphatase, subunit A"/>
    <property type="match status" value="1"/>
</dbReference>
<feature type="binding site" evidence="4">
    <location>
        <position position="282"/>
    </location>
    <ligand>
        <name>Mn(2+)</name>
        <dbReference type="ChEBI" id="CHEBI:29035"/>
        <label>2</label>
    </ligand>
</feature>
<dbReference type="SUPFAM" id="SSF143856">
    <property type="entry name" value="DeoB insert domain-like"/>
    <property type="match status" value="1"/>
</dbReference>
<dbReference type="GO" id="GO:0043094">
    <property type="term" value="P:metabolic compound salvage"/>
    <property type="evidence" value="ECO:0007669"/>
    <property type="project" value="UniProtKB-UniRule"/>
</dbReference>
<keyword evidence="4" id="KW-0963">Cytoplasm</keyword>
<dbReference type="NCBIfam" id="NF003766">
    <property type="entry name" value="PRK05362.1"/>
    <property type="match status" value="1"/>
</dbReference>
<comment type="function">
    <text evidence="4">Isomerase that catalyzes the conversion of deoxy-ribose 1-phosphate (dRib-1-P) and ribose 1-phosphate (Rib-1-P) to deoxy-ribose 5-phosphate (dRib-5-P) and ribose 5-phosphate (Rib-5-P), respectively.</text>
</comment>
<dbReference type="GO" id="GO:0000287">
    <property type="term" value="F:magnesium ion binding"/>
    <property type="evidence" value="ECO:0007669"/>
    <property type="project" value="UniProtKB-UniRule"/>
</dbReference>
<comment type="catalytic activity">
    <reaction evidence="4">
        <text>2-deoxy-alpha-D-ribose 1-phosphate = 2-deoxy-D-ribose 5-phosphate</text>
        <dbReference type="Rhea" id="RHEA:27658"/>
        <dbReference type="ChEBI" id="CHEBI:57259"/>
        <dbReference type="ChEBI" id="CHEBI:62877"/>
        <dbReference type="EC" id="5.4.2.7"/>
    </reaction>
</comment>
<comment type="similarity">
    <text evidence="1 4">Belongs to the phosphopentomutase family.</text>
</comment>
<feature type="binding site" evidence="4">
    <location>
        <position position="335"/>
    </location>
    <ligand>
        <name>Mn(2+)</name>
        <dbReference type="ChEBI" id="CHEBI:29035"/>
        <label>2</label>
    </ligand>
</feature>
<dbReference type="InterPro" id="IPR006124">
    <property type="entry name" value="Metalloenzyme"/>
</dbReference>
<dbReference type="AlphaFoldDB" id="A0AAE6M909"/>
<dbReference type="SUPFAM" id="SSF53649">
    <property type="entry name" value="Alkaline phosphatase-like"/>
    <property type="match status" value="1"/>
</dbReference>
<dbReference type="GO" id="GO:0005829">
    <property type="term" value="C:cytosol"/>
    <property type="evidence" value="ECO:0007669"/>
    <property type="project" value="TreeGrafter"/>
</dbReference>
<comment type="pathway">
    <text evidence="4">Carbohydrate degradation; 2-deoxy-D-ribose 1-phosphate degradation; D-glyceraldehyde 3-phosphate and acetaldehyde from 2-deoxy-alpha-D-ribose 1-phosphate: step 1/2.</text>
</comment>
<dbReference type="EC" id="5.4.2.7" evidence="4 5"/>
<feature type="binding site" evidence="4">
    <location>
        <position position="287"/>
    </location>
    <ligand>
        <name>Mn(2+)</name>
        <dbReference type="ChEBI" id="CHEBI:29035"/>
        <label>2</label>
    </ligand>
</feature>
<accession>A0AAE6M909</accession>
<dbReference type="NCBIfam" id="TIGR01696">
    <property type="entry name" value="deoB"/>
    <property type="match status" value="1"/>
</dbReference>
<dbReference type="PANTHER" id="PTHR21110">
    <property type="entry name" value="PHOSPHOPENTOMUTASE"/>
    <property type="match status" value="1"/>
</dbReference>
<feature type="binding site" evidence="4">
    <location>
        <position position="10"/>
    </location>
    <ligand>
        <name>Mn(2+)</name>
        <dbReference type="ChEBI" id="CHEBI:29035"/>
        <label>1</label>
    </ligand>
</feature>
<evidence type="ECO:0000313" key="7">
    <source>
        <dbReference type="EMBL" id="QEJ99660.1"/>
    </source>
</evidence>
<dbReference type="HAMAP" id="MF_00740">
    <property type="entry name" value="Phosphopentomut"/>
    <property type="match status" value="1"/>
</dbReference>
<keyword evidence="2 4" id="KW-0479">Metal-binding</keyword>
<dbReference type="EMBL" id="CP042817">
    <property type="protein sequence ID" value="QEJ99660.1"/>
    <property type="molecule type" value="Genomic_DNA"/>
</dbReference>
<feature type="domain" description="Metalloenzyme" evidence="6">
    <location>
        <begin position="2"/>
        <end position="375"/>
    </location>
</feature>